<dbReference type="GO" id="GO:0016787">
    <property type="term" value="F:hydrolase activity"/>
    <property type="evidence" value="ECO:0007669"/>
    <property type="project" value="UniProtKB-KW"/>
</dbReference>
<dbReference type="InterPro" id="IPR011990">
    <property type="entry name" value="TPR-like_helical_dom_sf"/>
</dbReference>
<dbReference type="PANTHER" id="PTHR43037:SF5">
    <property type="entry name" value="FERULOYL ESTERASE"/>
    <property type="match status" value="1"/>
</dbReference>
<evidence type="ECO:0000256" key="1">
    <source>
        <dbReference type="ARBA" id="ARBA00022729"/>
    </source>
</evidence>
<comment type="caution">
    <text evidence="4">The sequence shown here is derived from an EMBL/GenBank/DDBJ whole genome shotgun (WGS) entry which is preliminary data.</text>
</comment>
<dbReference type="SUPFAM" id="SSF48452">
    <property type="entry name" value="TPR-like"/>
    <property type="match status" value="1"/>
</dbReference>
<dbReference type="SUPFAM" id="SSF53474">
    <property type="entry name" value="alpha/beta-Hydrolases"/>
    <property type="match status" value="1"/>
</dbReference>
<evidence type="ECO:0000256" key="2">
    <source>
        <dbReference type="ARBA" id="ARBA00022801"/>
    </source>
</evidence>
<gene>
    <name evidence="4" type="ORF">BGO89_01205</name>
</gene>
<dbReference type="Proteomes" id="UP000184233">
    <property type="component" value="Unassembled WGS sequence"/>
</dbReference>
<dbReference type="InterPro" id="IPR029058">
    <property type="entry name" value="AB_hydrolase_fold"/>
</dbReference>
<accession>A0A1M3L6N9</accession>
<dbReference type="AlphaFoldDB" id="A0A1M3L6N9"/>
<dbReference type="Pfam" id="PF02230">
    <property type="entry name" value="Abhydrolase_2"/>
    <property type="match status" value="1"/>
</dbReference>
<protein>
    <recommendedName>
        <fullName evidence="3">Phospholipase/carboxylesterase/thioesterase domain-containing protein</fullName>
    </recommendedName>
</protein>
<proteinExistence type="predicted"/>
<evidence type="ECO:0000259" key="3">
    <source>
        <dbReference type="Pfam" id="PF02230"/>
    </source>
</evidence>
<keyword evidence="2" id="KW-0378">Hydrolase</keyword>
<sequence>MFGAFPSAVYAQLPSFPFDIRSLIQQADRRTLRERADELITKRNDYAGAIPCLEKWLSAVPGDAEAAMLLSTCYDSVGRTADARLAMNLALADGLKTREQADRDFPPLFHKQVRWGRSRVLYPAVMKKGEQYRLVLLLHGNGHTPEFMLSWAKTLGLDKAIFICPEAPYMKVRETVTSQRERYSAAGESLGMPDSLFGEIIDLSAEWYHDVAMDAMQRLPVARNLKPIIVGFSQGGFYAHVLATRHPEAYASIVSICASMYTAGHVTEKYDRLRTYGVDALVLHGTKDDVVPLQTGELIHSAMEAARVQHVYMPFDGGHWPSAEATVMIRRWMIEHDR</sequence>
<keyword evidence="1" id="KW-0732">Signal</keyword>
<name>A0A1M3L6N9_9BACT</name>
<dbReference type="EMBL" id="MKVH01000002">
    <property type="protein sequence ID" value="OJX61230.1"/>
    <property type="molecule type" value="Genomic_DNA"/>
</dbReference>
<evidence type="ECO:0000313" key="4">
    <source>
        <dbReference type="EMBL" id="OJX61230.1"/>
    </source>
</evidence>
<feature type="domain" description="Phospholipase/carboxylesterase/thioesterase" evidence="3">
    <location>
        <begin position="127"/>
        <end position="308"/>
    </location>
</feature>
<dbReference type="STRING" id="1895771.BGO89_01205"/>
<dbReference type="Gene3D" id="3.40.50.1820">
    <property type="entry name" value="alpha/beta hydrolase"/>
    <property type="match status" value="1"/>
</dbReference>
<dbReference type="InterPro" id="IPR050955">
    <property type="entry name" value="Plant_Biomass_Hydrol_Est"/>
</dbReference>
<dbReference type="PANTHER" id="PTHR43037">
    <property type="entry name" value="UNNAMED PRODUCT-RELATED"/>
    <property type="match status" value="1"/>
</dbReference>
<organism evidence="4 5">
    <name type="scientific">Candidatus Kapaibacterium thiocyanatum</name>
    <dbReference type="NCBI Taxonomy" id="1895771"/>
    <lineage>
        <taxon>Bacteria</taxon>
        <taxon>Pseudomonadati</taxon>
        <taxon>Candidatus Kapaibacteriota</taxon>
        <taxon>Candidatus Kapaibacteriia</taxon>
        <taxon>Candidatus Kapaibacteriales</taxon>
        <taxon>Candidatus Kapaibacteriaceae</taxon>
        <taxon>Candidatus Kapaibacterium</taxon>
    </lineage>
</organism>
<reference evidence="4 5" key="1">
    <citation type="submission" date="2016-09" db="EMBL/GenBank/DDBJ databases">
        <title>Genome-resolved meta-omics ties microbial dynamics to process performance in biotechnology for thiocyanate degradation.</title>
        <authorList>
            <person name="Kantor R.S."/>
            <person name="Huddy R.J."/>
            <person name="Iyer R."/>
            <person name="Thomas B.C."/>
            <person name="Brown C.T."/>
            <person name="Anantharaman K."/>
            <person name="Tringe S."/>
            <person name="Hettich R.L."/>
            <person name="Harrison S.T."/>
            <person name="Banfield J.F."/>
        </authorList>
    </citation>
    <scope>NUCLEOTIDE SEQUENCE [LARGE SCALE GENOMIC DNA]</scope>
    <source>
        <strain evidence="4">59-99</strain>
    </source>
</reference>
<evidence type="ECO:0000313" key="5">
    <source>
        <dbReference type="Proteomes" id="UP000184233"/>
    </source>
</evidence>
<dbReference type="InterPro" id="IPR003140">
    <property type="entry name" value="PLipase/COase/thioEstase"/>
</dbReference>